<gene>
    <name evidence="1" type="ORF">PMAYCL1PPCAC_21191</name>
</gene>
<dbReference type="EMBL" id="BTRK01000005">
    <property type="protein sequence ID" value="GMR50996.1"/>
    <property type="molecule type" value="Genomic_DNA"/>
</dbReference>
<evidence type="ECO:0000313" key="2">
    <source>
        <dbReference type="Proteomes" id="UP001328107"/>
    </source>
</evidence>
<name>A0AAN5CUQ4_9BILA</name>
<reference evidence="2" key="1">
    <citation type="submission" date="2022-10" db="EMBL/GenBank/DDBJ databases">
        <title>Genome assembly of Pristionchus species.</title>
        <authorList>
            <person name="Yoshida K."/>
            <person name="Sommer R.J."/>
        </authorList>
    </citation>
    <scope>NUCLEOTIDE SEQUENCE [LARGE SCALE GENOMIC DNA]</scope>
    <source>
        <strain evidence="2">RS5460</strain>
    </source>
</reference>
<organism evidence="1 2">
    <name type="scientific">Pristionchus mayeri</name>
    <dbReference type="NCBI Taxonomy" id="1317129"/>
    <lineage>
        <taxon>Eukaryota</taxon>
        <taxon>Metazoa</taxon>
        <taxon>Ecdysozoa</taxon>
        <taxon>Nematoda</taxon>
        <taxon>Chromadorea</taxon>
        <taxon>Rhabditida</taxon>
        <taxon>Rhabditina</taxon>
        <taxon>Diplogasteromorpha</taxon>
        <taxon>Diplogasteroidea</taxon>
        <taxon>Neodiplogasteridae</taxon>
        <taxon>Pristionchus</taxon>
    </lineage>
</organism>
<feature type="non-terminal residue" evidence="1">
    <location>
        <position position="1"/>
    </location>
</feature>
<dbReference type="Proteomes" id="UP001328107">
    <property type="component" value="Unassembled WGS sequence"/>
</dbReference>
<accession>A0AAN5CUQ4</accession>
<sequence>LWYDSNFALRKSGRVTCARKKSCGTCSPPPLLQKCDERHECGSSNIIAVEGENGCVKGVCEDGESFISVRDPTTGRTVADLNEMSCDPFGRWRSFMFDVIGETIEAACYRPKCKKCSLRELSCPPGRHCDMNRLVEPQQTNRCYSLRCSDGSRMLVRDDSGEIRTATKIDCSHTANWVLTEAGTGDEIPITGSASAVTCEYSPPPCQLCPRIISSSECPGRSNRPCSPIIQKGAVVENSCRINTCDPGDELWVKLESGWTHPENLSMIGCAGEQGWIGNDG</sequence>
<protein>
    <submittedName>
        <fullName evidence="1">Uncharacterized protein</fullName>
    </submittedName>
</protein>
<comment type="caution">
    <text evidence="1">The sequence shown here is derived from an EMBL/GenBank/DDBJ whole genome shotgun (WGS) entry which is preliminary data.</text>
</comment>
<dbReference type="AlphaFoldDB" id="A0AAN5CUQ4"/>
<feature type="non-terminal residue" evidence="1">
    <location>
        <position position="281"/>
    </location>
</feature>
<evidence type="ECO:0000313" key="1">
    <source>
        <dbReference type="EMBL" id="GMR50996.1"/>
    </source>
</evidence>
<keyword evidence="2" id="KW-1185">Reference proteome</keyword>
<proteinExistence type="predicted"/>